<evidence type="ECO:0000313" key="3">
    <source>
        <dbReference type="Proteomes" id="UP001165384"/>
    </source>
</evidence>
<dbReference type="InterPro" id="IPR026352">
    <property type="entry name" value="Nanowire_3heme"/>
</dbReference>
<accession>A0ABS9K1W8</accession>
<dbReference type="RefSeq" id="WP_275709960.1">
    <property type="nucleotide sequence ID" value="NZ_JAKLTN010000002.1"/>
</dbReference>
<feature type="domain" description="Cytochrome c7-like" evidence="1">
    <location>
        <begin position="49"/>
        <end position="111"/>
    </location>
</feature>
<dbReference type="SUPFAM" id="SSF48695">
    <property type="entry name" value="Multiheme cytochromes"/>
    <property type="match status" value="1"/>
</dbReference>
<proteinExistence type="predicted"/>
<dbReference type="Pfam" id="PF14522">
    <property type="entry name" value="Cytochrome_C7"/>
    <property type="match status" value="1"/>
</dbReference>
<dbReference type="EMBL" id="JAKLTN010000002">
    <property type="protein sequence ID" value="MCG2577168.1"/>
    <property type="molecule type" value="Genomic_DNA"/>
</dbReference>
<dbReference type="InterPro" id="IPR029467">
    <property type="entry name" value="Cyt_c7-like"/>
</dbReference>
<comment type="caution">
    <text evidence="2">The sequence shown here is derived from an EMBL/GenBank/DDBJ whole genome shotgun (WGS) entry which is preliminary data.</text>
</comment>
<gene>
    <name evidence="2" type="ORF">LZ012_09175</name>
</gene>
<keyword evidence="3" id="KW-1185">Reference proteome</keyword>
<name>A0ABS9K1W8_9RHOO</name>
<dbReference type="Gene3D" id="3.90.10.10">
    <property type="entry name" value="Cytochrome C3"/>
    <property type="match status" value="1"/>
</dbReference>
<dbReference type="InterPro" id="IPR036280">
    <property type="entry name" value="Multihaem_cyt_sf"/>
</dbReference>
<evidence type="ECO:0000259" key="1">
    <source>
        <dbReference type="Pfam" id="PF14522"/>
    </source>
</evidence>
<dbReference type="NCBIfam" id="TIGR04257">
    <property type="entry name" value="nanowire_3heme"/>
    <property type="match status" value="1"/>
</dbReference>
<sequence length="132" mass="14594">MSHVYAVLRKIGILSLVLLSLMVVPGTTQAEYADVVINRQAEKNGMRPVVFPHWFHRIRFRCKVCHAELGFKMRAGSNTITMTDIIEGKFCGACHNNDIAWSPENCDLCHSGKPGLPTGVFGGHETSGPGRW</sequence>
<protein>
    <recommendedName>
        <fullName evidence="1">Cytochrome c7-like domain-containing protein</fullName>
    </recommendedName>
</protein>
<evidence type="ECO:0000313" key="2">
    <source>
        <dbReference type="EMBL" id="MCG2577168.1"/>
    </source>
</evidence>
<organism evidence="2 3">
    <name type="scientific">Dechloromonas hankyongensis</name>
    <dbReference type="NCBI Taxonomy" id="2908002"/>
    <lineage>
        <taxon>Bacteria</taxon>
        <taxon>Pseudomonadati</taxon>
        <taxon>Pseudomonadota</taxon>
        <taxon>Betaproteobacteria</taxon>
        <taxon>Rhodocyclales</taxon>
        <taxon>Azonexaceae</taxon>
        <taxon>Dechloromonas</taxon>
    </lineage>
</organism>
<reference evidence="2" key="1">
    <citation type="submission" date="2022-01" db="EMBL/GenBank/DDBJ databases">
        <authorList>
            <person name="Jo J.-H."/>
            <person name="Im W.-T."/>
        </authorList>
    </citation>
    <scope>NUCLEOTIDE SEQUENCE</scope>
    <source>
        <strain evidence="2">XY25</strain>
    </source>
</reference>
<dbReference type="Proteomes" id="UP001165384">
    <property type="component" value="Unassembled WGS sequence"/>
</dbReference>